<dbReference type="Pfam" id="PF21522">
    <property type="entry name" value="MreB-like_C"/>
    <property type="match status" value="1"/>
</dbReference>
<dbReference type="EMBL" id="KF554508">
    <property type="protein sequence ID" value="AID50517.1"/>
    <property type="molecule type" value="Genomic_DNA"/>
</dbReference>
<dbReference type="InterPro" id="IPR049067">
    <property type="entry name" value="MreB-like_C"/>
</dbReference>
<name>A0A068EQ96_9CAUD</name>
<dbReference type="Gene3D" id="3.30.420.40">
    <property type="match status" value="2"/>
</dbReference>
<feature type="domain" description="Actin-like protein N-terminal" evidence="1">
    <location>
        <begin position="7"/>
        <end position="168"/>
    </location>
</feature>
<evidence type="ECO:0000259" key="2">
    <source>
        <dbReference type="Pfam" id="PF21522"/>
    </source>
</evidence>
<reference evidence="3" key="1">
    <citation type="journal article" date="2014" name="Virology">
        <title>The odd one out: Bacillus ACT bacteriophage CP-51 exhibits unusual properties compared to related Spounavirinae W.Ph. and Bastille.</title>
        <authorList>
            <person name="Klumpp J."/>
            <person name="Schmuki M."/>
            <person name="Sozhamannan S."/>
            <person name="Beyer W."/>
            <person name="Fouts D.E."/>
            <person name="Bernbach V."/>
            <person name="Calendar R."/>
            <person name="Loessner M.J."/>
        </authorList>
    </citation>
    <scope>NUCLEOTIDE SEQUENCE [LARGE SCALE GENOMIC DNA]</scope>
</reference>
<dbReference type="SUPFAM" id="SSF53067">
    <property type="entry name" value="Actin-like ATPase domain"/>
    <property type="match status" value="2"/>
</dbReference>
<evidence type="ECO:0000259" key="1">
    <source>
        <dbReference type="Pfam" id="PF17989"/>
    </source>
</evidence>
<dbReference type="CDD" id="cd24025">
    <property type="entry name" value="ASKHA_NBD_ParM_pCBH-like"/>
    <property type="match status" value="1"/>
</dbReference>
<sequence length="345" mass="38194">MSKAITAVDLGYMYTKGIINGKPIIIKSVVGVGKDRKLKEFNKSVADSFAVDKKHDDIEYRDAQGIHFVSDLAITQSRIVKHSLTSDRFDSEVTKILLGTILGLGMNGGAKETNFVSGLPVSHFDEYKEAIKSLFMDSKHEYNIESSGIRVNGSVKGRKGLFVPQPFGALMDRILDDKGEIADTNLAKSRVAVVDIGFGTTDIYVCEVFNNIEQLTTSFSVAMNSVNQVVSDNILDHTGVNFPLYKAEHVVQSRVLKSGTKVYDMAPTIEWAYENVAYDITNRLHNFWKDEIQFLDKIIFAGGGGASLYPHMKDHFPNTELSQNGQLAVARGYGKWGVRNLIRGV</sequence>
<dbReference type="Proteomes" id="UP000027382">
    <property type="component" value="Segment"/>
</dbReference>
<dbReference type="InterPro" id="IPR040607">
    <property type="entry name" value="ALP_N"/>
</dbReference>
<dbReference type="KEGG" id="vg:22277025"/>
<accession>A0A068EQ96</accession>
<dbReference type="InterPro" id="IPR043129">
    <property type="entry name" value="ATPase_NBD"/>
</dbReference>
<dbReference type="OrthoDB" id="13881at10239"/>
<evidence type="ECO:0000313" key="4">
    <source>
        <dbReference type="Proteomes" id="UP000027382"/>
    </source>
</evidence>
<evidence type="ECO:0000313" key="3">
    <source>
        <dbReference type="EMBL" id="AID50517.1"/>
    </source>
</evidence>
<feature type="domain" description="Actin homologue MreB-like C-terminal" evidence="2">
    <location>
        <begin position="193"/>
        <end position="313"/>
    </location>
</feature>
<dbReference type="RefSeq" id="YP_009099126.1">
    <property type="nucleotide sequence ID" value="NC_025423.1"/>
</dbReference>
<keyword evidence="4" id="KW-1185">Reference proteome</keyword>
<protein>
    <submittedName>
        <fullName evidence="3">Uncharacterized protein</fullName>
    </submittedName>
</protein>
<organism evidence="3 4">
    <name type="scientific">Bacillus phage CP-51</name>
    <dbReference type="NCBI Taxonomy" id="1391188"/>
    <lineage>
        <taxon>Viruses</taxon>
        <taxon>Duplodnaviria</taxon>
        <taxon>Heunggongvirae</taxon>
        <taxon>Uroviricota</taxon>
        <taxon>Caudoviricetes</taxon>
        <taxon>Herelleviridae</taxon>
        <taxon>Spounavirinae</taxon>
        <taxon>Siminovitchvirus</taxon>
        <taxon>Siminovitchvirus CP51</taxon>
    </lineage>
</organism>
<dbReference type="Pfam" id="PF17989">
    <property type="entry name" value="ALP_N"/>
    <property type="match status" value="1"/>
</dbReference>
<dbReference type="GeneID" id="22277025"/>
<proteinExistence type="predicted"/>